<dbReference type="EMBL" id="REFH01000008">
    <property type="protein sequence ID" value="RMA76849.1"/>
    <property type="molecule type" value="Genomic_DNA"/>
</dbReference>
<dbReference type="AlphaFoldDB" id="A0A3M0A057"/>
<gene>
    <name evidence="1" type="ORF">BC961_0824</name>
</gene>
<proteinExistence type="predicted"/>
<accession>A0A3M0A057</accession>
<sequence length="43" mass="5099">MLKLKKYVGNFFGIQSFLITFAENFNNWGNSFLFRIAFNPLYS</sequence>
<dbReference type="Proteomes" id="UP000280368">
    <property type="component" value="Unassembled WGS sequence"/>
</dbReference>
<evidence type="ECO:0000313" key="1">
    <source>
        <dbReference type="EMBL" id="RMA76849.1"/>
    </source>
</evidence>
<name>A0A3M0A057_9FLAO</name>
<protein>
    <submittedName>
        <fullName evidence="1">Uncharacterized protein</fullName>
    </submittedName>
</protein>
<reference evidence="1 2" key="1">
    <citation type="submission" date="2018-10" db="EMBL/GenBank/DDBJ databases">
        <title>Genomic Encyclopedia of Archaeal and Bacterial Type Strains, Phase II (KMG-II): from individual species to whole genera.</title>
        <authorList>
            <person name="Goeker M."/>
        </authorList>
    </citation>
    <scope>NUCLEOTIDE SEQUENCE [LARGE SCALE GENOMIC DNA]</scope>
    <source>
        <strain evidence="1 2">DSM 19727</strain>
    </source>
</reference>
<organism evidence="1 2">
    <name type="scientific">Flavobacterium weaverense</name>
    <dbReference type="NCBI Taxonomy" id="271156"/>
    <lineage>
        <taxon>Bacteria</taxon>
        <taxon>Pseudomonadati</taxon>
        <taxon>Bacteroidota</taxon>
        <taxon>Flavobacteriia</taxon>
        <taxon>Flavobacteriales</taxon>
        <taxon>Flavobacteriaceae</taxon>
        <taxon>Flavobacterium</taxon>
    </lineage>
</organism>
<evidence type="ECO:0000313" key="2">
    <source>
        <dbReference type="Proteomes" id="UP000280368"/>
    </source>
</evidence>
<keyword evidence="2" id="KW-1185">Reference proteome</keyword>
<comment type="caution">
    <text evidence="1">The sequence shown here is derived from an EMBL/GenBank/DDBJ whole genome shotgun (WGS) entry which is preliminary data.</text>
</comment>